<dbReference type="PIRSF" id="PIRSF035652">
    <property type="entry name" value="CHP02436"/>
    <property type="match status" value="1"/>
</dbReference>
<dbReference type="Pfam" id="PF05635">
    <property type="entry name" value="23S_rRNA_IVP"/>
    <property type="match status" value="1"/>
</dbReference>
<dbReference type="EMBL" id="JACOOO010000037">
    <property type="protein sequence ID" value="MBC5630239.1"/>
    <property type="molecule type" value="Genomic_DNA"/>
</dbReference>
<dbReference type="RefSeq" id="WP_186860638.1">
    <property type="nucleotide sequence ID" value="NZ_JACOOO010000037.1"/>
</dbReference>
<gene>
    <name evidence="1" type="ORF">H8S20_15365</name>
</gene>
<name>A0ABR7DFN8_9CLOT</name>
<dbReference type="SUPFAM" id="SSF158446">
    <property type="entry name" value="IVS-encoded protein-like"/>
    <property type="match status" value="1"/>
</dbReference>
<dbReference type="Proteomes" id="UP000596929">
    <property type="component" value="Unassembled WGS sequence"/>
</dbReference>
<accession>A0ABR7DFN8</accession>
<reference evidence="1 2" key="1">
    <citation type="submission" date="2020-08" db="EMBL/GenBank/DDBJ databases">
        <title>Genome public.</title>
        <authorList>
            <person name="Liu C."/>
            <person name="Sun Q."/>
        </authorList>
    </citation>
    <scope>NUCLEOTIDE SEQUENCE [LARGE SCALE GENOMIC DNA]</scope>
    <source>
        <strain evidence="1 2">NSJ-6</strain>
    </source>
</reference>
<dbReference type="PANTHER" id="PTHR38471">
    <property type="entry name" value="FOUR HELIX BUNDLE PROTEIN"/>
    <property type="match status" value="1"/>
</dbReference>
<evidence type="ECO:0000313" key="1">
    <source>
        <dbReference type="EMBL" id="MBC5630239.1"/>
    </source>
</evidence>
<dbReference type="NCBIfam" id="TIGR02436">
    <property type="entry name" value="four helix bundle protein"/>
    <property type="match status" value="1"/>
</dbReference>
<evidence type="ECO:0000313" key="2">
    <source>
        <dbReference type="Proteomes" id="UP000596929"/>
    </source>
</evidence>
<dbReference type="InterPro" id="IPR036583">
    <property type="entry name" value="23S_rRNA_IVS_sf"/>
</dbReference>
<dbReference type="InterPro" id="IPR012657">
    <property type="entry name" value="23S_rRNA-intervening_sequence"/>
</dbReference>
<protein>
    <submittedName>
        <fullName evidence="1">Four helix bundle protein</fullName>
    </submittedName>
</protein>
<proteinExistence type="predicted"/>
<comment type="caution">
    <text evidence="1">The sequence shown here is derived from an EMBL/GenBank/DDBJ whole genome shotgun (WGS) entry which is preliminary data.</text>
</comment>
<organism evidence="1 2">
    <name type="scientific">Clostridium hominis</name>
    <dbReference type="NCBI Taxonomy" id="2763036"/>
    <lineage>
        <taxon>Bacteria</taxon>
        <taxon>Bacillati</taxon>
        <taxon>Bacillota</taxon>
        <taxon>Clostridia</taxon>
        <taxon>Eubacteriales</taxon>
        <taxon>Clostridiaceae</taxon>
        <taxon>Clostridium</taxon>
    </lineage>
</organism>
<sequence>MNNSPLFNLSTKVSNDSIDLYNRLISIKEYQIADQLKRSCTSIEANIREARYAESKRDFLHKIYIATKECNESIQWIRIINKKYILDDTSVKELSNNCYSILRMLSATIKTTKRNLNN</sequence>
<dbReference type="PANTHER" id="PTHR38471:SF2">
    <property type="entry name" value="FOUR HELIX BUNDLE PROTEIN"/>
    <property type="match status" value="1"/>
</dbReference>
<keyword evidence="2" id="KW-1185">Reference proteome</keyword>
<dbReference type="Gene3D" id="1.20.1440.60">
    <property type="entry name" value="23S rRNA-intervening sequence"/>
    <property type="match status" value="1"/>
</dbReference>